<name>A0ABW1PQ58_9FLAO</name>
<keyword evidence="3" id="KW-1185">Reference proteome</keyword>
<organism evidence="2 3">
    <name type="scientific">Flavobacterium qiangtangense</name>
    <dbReference type="NCBI Taxonomy" id="1442595"/>
    <lineage>
        <taxon>Bacteria</taxon>
        <taxon>Pseudomonadati</taxon>
        <taxon>Bacteroidota</taxon>
        <taxon>Flavobacteriia</taxon>
        <taxon>Flavobacteriales</taxon>
        <taxon>Flavobacteriaceae</taxon>
        <taxon>Flavobacterium</taxon>
    </lineage>
</organism>
<sequence length="135" mass="14429">MRKVLFGLSVIGMTAMVSCKKEEVKTEETPATEVTATEETPATETPAETTTATVEVPKFSTPEMQKFADEYAAYSTEAMAAAKSGDAAKITALQAKGTEWATKTTAAMSKMTPEDAQKWSTFATALAQEQANSMK</sequence>
<evidence type="ECO:0000313" key="3">
    <source>
        <dbReference type="Proteomes" id="UP001596287"/>
    </source>
</evidence>
<dbReference type="RefSeq" id="WP_379792044.1">
    <property type="nucleotide sequence ID" value="NZ_JBHSQB010000008.1"/>
</dbReference>
<reference evidence="3" key="1">
    <citation type="journal article" date="2019" name="Int. J. Syst. Evol. Microbiol.">
        <title>The Global Catalogue of Microorganisms (GCM) 10K type strain sequencing project: providing services to taxonomists for standard genome sequencing and annotation.</title>
        <authorList>
            <consortium name="The Broad Institute Genomics Platform"/>
            <consortium name="The Broad Institute Genome Sequencing Center for Infectious Disease"/>
            <person name="Wu L."/>
            <person name="Ma J."/>
        </authorList>
    </citation>
    <scope>NUCLEOTIDE SEQUENCE [LARGE SCALE GENOMIC DNA]</scope>
    <source>
        <strain evidence="3">CCUG 49679</strain>
    </source>
</reference>
<evidence type="ECO:0000256" key="1">
    <source>
        <dbReference type="SAM" id="MobiDB-lite"/>
    </source>
</evidence>
<feature type="region of interest" description="Disordered" evidence="1">
    <location>
        <begin position="24"/>
        <end position="52"/>
    </location>
</feature>
<evidence type="ECO:0000313" key="2">
    <source>
        <dbReference type="EMBL" id="MFC6097152.1"/>
    </source>
</evidence>
<feature type="compositionally biased region" description="Low complexity" evidence="1">
    <location>
        <begin position="29"/>
        <end position="52"/>
    </location>
</feature>
<dbReference type="PROSITE" id="PS51257">
    <property type="entry name" value="PROKAR_LIPOPROTEIN"/>
    <property type="match status" value="1"/>
</dbReference>
<dbReference type="EMBL" id="JBHSQB010000008">
    <property type="protein sequence ID" value="MFC6097152.1"/>
    <property type="molecule type" value="Genomic_DNA"/>
</dbReference>
<gene>
    <name evidence="2" type="ORF">ACFPVY_10905</name>
</gene>
<dbReference type="Proteomes" id="UP001596287">
    <property type="component" value="Unassembled WGS sequence"/>
</dbReference>
<proteinExistence type="predicted"/>
<accession>A0ABW1PQ58</accession>
<comment type="caution">
    <text evidence="2">The sequence shown here is derived from an EMBL/GenBank/DDBJ whole genome shotgun (WGS) entry which is preliminary data.</text>
</comment>
<protein>
    <submittedName>
        <fullName evidence="2">Uncharacterized protein</fullName>
    </submittedName>
</protein>